<dbReference type="PANTHER" id="PTHR38846:SF1">
    <property type="entry name" value="C3H1-TYPE DOMAIN-CONTAINING PROTEIN"/>
    <property type="match status" value="1"/>
</dbReference>
<dbReference type="Proteomes" id="UP000191285">
    <property type="component" value="Unassembled WGS sequence"/>
</dbReference>
<accession>A0A1V6TK61</accession>
<keyword evidence="2" id="KW-1185">Reference proteome</keyword>
<dbReference type="AlphaFoldDB" id="A0A1V6TK61"/>
<comment type="caution">
    <text evidence="1">The sequence shown here is derived from an EMBL/GenBank/DDBJ whole genome shotgun (WGS) entry which is preliminary data.</text>
</comment>
<dbReference type="EMBL" id="MLKD01000005">
    <property type="protein sequence ID" value="OQE26546.1"/>
    <property type="molecule type" value="Genomic_DNA"/>
</dbReference>
<sequence>MRVIIHQKPPQEDWFAQFPNFKRNPNAKVSDEFQRLGKQRNWRPWGPAWSKYWYGCMDAEYERLIGNRDTSLVTWQQMCAKLGLDANLDSIRKCKKEISRVHVNIVDLIDYWETDQRPRFFKSRRALARNLKTGMRFPLQIAKQNKVIRALLGEAF</sequence>
<organism evidence="1 2">
    <name type="scientific">Penicillium steckii</name>
    <dbReference type="NCBI Taxonomy" id="303698"/>
    <lineage>
        <taxon>Eukaryota</taxon>
        <taxon>Fungi</taxon>
        <taxon>Dikarya</taxon>
        <taxon>Ascomycota</taxon>
        <taxon>Pezizomycotina</taxon>
        <taxon>Eurotiomycetes</taxon>
        <taxon>Eurotiomycetidae</taxon>
        <taxon>Eurotiales</taxon>
        <taxon>Aspergillaceae</taxon>
        <taxon>Penicillium</taxon>
    </lineage>
</organism>
<gene>
    <name evidence="1" type="ORF">PENSTE_c005G08017</name>
</gene>
<evidence type="ECO:0000313" key="2">
    <source>
        <dbReference type="Proteomes" id="UP000191285"/>
    </source>
</evidence>
<evidence type="ECO:0000313" key="1">
    <source>
        <dbReference type="EMBL" id="OQE26546.1"/>
    </source>
</evidence>
<dbReference type="STRING" id="303698.A0A1V6TK61"/>
<name>A0A1V6TK61_9EURO</name>
<dbReference type="PANTHER" id="PTHR38846">
    <property type="entry name" value="C3H1-TYPE DOMAIN-CONTAINING PROTEIN"/>
    <property type="match status" value="1"/>
</dbReference>
<dbReference type="OrthoDB" id="6105938at2759"/>
<protein>
    <submittedName>
        <fullName evidence="1">Uncharacterized protein</fullName>
    </submittedName>
</protein>
<reference evidence="2" key="1">
    <citation type="journal article" date="2017" name="Nat. Microbiol.">
        <title>Global analysis of biosynthetic gene clusters reveals vast potential of secondary metabolite production in Penicillium species.</title>
        <authorList>
            <person name="Nielsen J.C."/>
            <person name="Grijseels S."/>
            <person name="Prigent S."/>
            <person name="Ji B."/>
            <person name="Dainat J."/>
            <person name="Nielsen K.F."/>
            <person name="Frisvad J.C."/>
            <person name="Workman M."/>
            <person name="Nielsen J."/>
        </authorList>
    </citation>
    <scope>NUCLEOTIDE SEQUENCE [LARGE SCALE GENOMIC DNA]</scope>
    <source>
        <strain evidence="2">IBT 24891</strain>
    </source>
</reference>
<proteinExistence type="predicted"/>